<dbReference type="EMBL" id="AWXA01000043">
    <property type="protein sequence ID" value="ERT58412.1"/>
    <property type="molecule type" value="Genomic_DNA"/>
</dbReference>
<dbReference type="SUPFAM" id="SSF46785">
    <property type="entry name" value="Winged helix' DNA-binding domain"/>
    <property type="match status" value="1"/>
</dbReference>
<evidence type="ECO:0000256" key="4">
    <source>
        <dbReference type="ARBA" id="ARBA00022763"/>
    </source>
</evidence>
<feature type="DNA-binding region" description="H-T-H motif" evidence="12">
    <location>
        <begin position="79"/>
        <end position="99"/>
    </location>
</feature>
<dbReference type="InterPro" id="IPR015927">
    <property type="entry name" value="Peptidase_S24_S26A/B/C"/>
</dbReference>
<dbReference type="InterPro" id="IPR036388">
    <property type="entry name" value="WH-like_DNA-bd_sf"/>
</dbReference>
<protein>
    <recommendedName>
        <fullName evidence="12">LexA repressor</fullName>
        <ecNumber evidence="12">3.4.21.88</ecNumber>
    </recommendedName>
</protein>
<keyword evidence="3 12" id="KW-0235">DNA replication</keyword>
<dbReference type="InterPro" id="IPR011991">
    <property type="entry name" value="ArsR-like_HTH"/>
</dbReference>
<feature type="active site" description="For autocatalytic cleavage activity" evidence="12">
    <location>
        <position position="213"/>
    </location>
</feature>
<gene>
    <name evidence="12 16" type="primary">lexA</name>
    <name evidence="16" type="ORF">HMPREF1250_1061</name>
</gene>
<dbReference type="STRING" id="1111454.HMPREF1250_1061"/>
<evidence type="ECO:0000313" key="16">
    <source>
        <dbReference type="EMBL" id="ERT58412.1"/>
    </source>
</evidence>
<dbReference type="Proteomes" id="UP000017090">
    <property type="component" value="Unassembled WGS sequence"/>
</dbReference>
<evidence type="ECO:0000313" key="17">
    <source>
        <dbReference type="Proteomes" id="UP000017090"/>
    </source>
</evidence>
<organism evidence="16 17">
    <name type="scientific">Megasphaera vaginalis</name>
    <name type="common">ex Srinivasan et al. 2021</name>
    <dbReference type="NCBI Taxonomy" id="1111454"/>
    <lineage>
        <taxon>Bacteria</taxon>
        <taxon>Bacillati</taxon>
        <taxon>Bacillota</taxon>
        <taxon>Negativicutes</taxon>
        <taxon>Veillonellales</taxon>
        <taxon>Veillonellaceae</taxon>
        <taxon>Megasphaera</taxon>
    </lineage>
</organism>
<evidence type="ECO:0000256" key="3">
    <source>
        <dbReference type="ARBA" id="ARBA00022705"/>
    </source>
</evidence>
<evidence type="ECO:0000256" key="7">
    <source>
        <dbReference type="ARBA" id="ARBA00023015"/>
    </source>
</evidence>
<dbReference type="CDD" id="cd06529">
    <property type="entry name" value="S24_LexA-like"/>
    <property type="match status" value="1"/>
</dbReference>
<dbReference type="EC" id="3.4.21.88" evidence="12"/>
<evidence type="ECO:0000256" key="10">
    <source>
        <dbReference type="ARBA" id="ARBA00023204"/>
    </source>
</evidence>
<dbReference type="SUPFAM" id="SSF51306">
    <property type="entry name" value="LexA/Signal peptidase"/>
    <property type="match status" value="1"/>
</dbReference>
<comment type="function">
    <text evidence="12">Represses a number of genes involved in the response to DNA damage (SOS response), including recA and lexA. In the presence of single-stranded DNA, RecA interacts with LexA causing an autocatalytic cleavage which disrupts the DNA-binding part of LexA, leading to derepression of the SOS regulon and eventually DNA repair.</text>
</comment>
<dbReference type="InterPro" id="IPR039418">
    <property type="entry name" value="LexA-like"/>
</dbReference>
<dbReference type="PATRIC" id="fig|1111454.3.peg.1606"/>
<evidence type="ECO:0000256" key="6">
    <source>
        <dbReference type="ARBA" id="ARBA00022813"/>
    </source>
</evidence>
<dbReference type="InterPro" id="IPR006200">
    <property type="entry name" value="LexA"/>
</dbReference>
<evidence type="ECO:0000256" key="13">
    <source>
        <dbReference type="RuleBase" id="RU003991"/>
    </source>
</evidence>
<keyword evidence="2 12" id="KW-0678">Repressor</keyword>
<dbReference type="HAMAP" id="MF_00015">
    <property type="entry name" value="LexA"/>
    <property type="match status" value="1"/>
</dbReference>
<keyword evidence="8 12" id="KW-0238">DNA-binding</keyword>
<keyword evidence="11 12" id="KW-0742">SOS response</keyword>
<evidence type="ECO:0000259" key="14">
    <source>
        <dbReference type="Pfam" id="PF00717"/>
    </source>
</evidence>
<evidence type="ECO:0000256" key="9">
    <source>
        <dbReference type="ARBA" id="ARBA00023163"/>
    </source>
</evidence>
<evidence type="ECO:0000256" key="2">
    <source>
        <dbReference type="ARBA" id="ARBA00022491"/>
    </source>
</evidence>
<comment type="catalytic activity">
    <reaction evidence="12">
        <text>Hydrolysis of Ala-|-Gly bond in repressor LexA.</text>
        <dbReference type="EC" id="3.4.21.88"/>
    </reaction>
</comment>
<dbReference type="Pfam" id="PF00717">
    <property type="entry name" value="Peptidase_S24"/>
    <property type="match status" value="1"/>
</dbReference>
<dbReference type="InterPro" id="IPR006199">
    <property type="entry name" value="LexA_DNA-bd_dom"/>
</dbReference>
<dbReference type="CDD" id="cd00090">
    <property type="entry name" value="HTH_ARSR"/>
    <property type="match status" value="1"/>
</dbReference>
<evidence type="ECO:0000256" key="1">
    <source>
        <dbReference type="ARBA" id="ARBA00007484"/>
    </source>
</evidence>
<dbReference type="GO" id="GO:0003677">
    <property type="term" value="F:DNA binding"/>
    <property type="evidence" value="ECO:0007669"/>
    <property type="project" value="UniProtKB-UniRule"/>
</dbReference>
<keyword evidence="9 12" id="KW-0804">Transcription</keyword>
<evidence type="ECO:0000256" key="5">
    <source>
        <dbReference type="ARBA" id="ARBA00022801"/>
    </source>
</evidence>
<dbReference type="eggNOG" id="COG1974">
    <property type="taxonomic scope" value="Bacteria"/>
</dbReference>
<evidence type="ECO:0000259" key="15">
    <source>
        <dbReference type="Pfam" id="PF01726"/>
    </source>
</evidence>
<comment type="caution">
    <text evidence="16">The sequence shown here is derived from an EMBL/GenBank/DDBJ whole genome shotgun (WGS) entry which is preliminary data.</text>
</comment>
<comment type="subunit">
    <text evidence="12">Homodimer.</text>
</comment>
<dbReference type="InterPro" id="IPR050077">
    <property type="entry name" value="LexA_repressor"/>
</dbReference>
<evidence type="ECO:0000256" key="12">
    <source>
        <dbReference type="HAMAP-Rule" id="MF_00015"/>
    </source>
</evidence>
<feature type="domain" description="Peptidase S24/S26A/S26B/S26C" evidence="14">
    <location>
        <begin position="134"/>
        <end position="246"/>
    </location>
</feature>
<keyword evidence="17" id="KW-1185">Reference proteome</keyword>
<dbReference type="PRINTS" id="PR00726">
    <property type="entry name" value="LEXASERPTASE"/>
</dbReference>
<dbReference type="InterPro" id="IPR036286">
    <property type="entry name" value="LexA/Signal_pep-like_sf"/>
</dbReference>
<dbReference type="InterPro" id="IPR036390">
    <property type="entry name" value="WH_DNA-bd_sf"/>
</dbReference>
<dbReference type="PANTHER" id="PTHR33516:SF2">
    <property type="entry name" value="LEXA REPRESSOR-RELATED"/>
    <property type="match status" value="1"/>
</dbReference>
<dbReference type="GO" id="GO:0006508">
    <property type="term" value="P:proteolysis"/>
    <property type="evidence" value="ECO:0007669"/>
    <property type="project" value="InterPro"/>
</dbReference>
<dbReference type="FunFam" id="2.10.109.10:FF:000001">
    <property type="entry name" value="LexA repressor"/>
    <property type="match status" value="1"/>
</dbReference>
<dbReference type="Gene3D" id="1.10.10.10">
    <property type="entry name" value="Winged helix-like DNA-binding domain superfamily/Winged helix DNA-binding domain"/>
    <property type="match status" value="1"/>
</dbReference>
<keyword evidence="5 12" id="KW-0378">Hydrolase</keyword>
<name>U7UG54_9FIRM</name>
<keyword evidence="4 12" id="KW-0227">DNA damage</keyword>
<keyword evidence="7 12" id="KW-0805">Transcription regulation</keyword>
<accession>U7UG54</accession>
<keyword evidence="6 12" id="KW-0068">Autocatalytic cleavage</keyword>
<dbReference type="InterPro" id="IPR006197">
    <property type="entry name" value="Peptidase_S24_LexA"/>
</dbReference>
<dbReference type="PANTHER" id="PTHR33516">
    <property type="entry name" value="LEXA REPRESSOR"/>
    <property type="match status" value="1"/>
</dbReference>
<feature type="site" description="Cleavage; by autolysis" evidence="12">
    <location>
        <begin position="141"/>
        <end position="142"/>
    </location>
</feature>
<dbReference type="Pfam" id="PF01726">
    <property type="entry name" value="LexA_DNA_bind"/>
    <property type="match status" value="1"/>
</dbReference>
<dbReference type="GO" id="GO:0045892">
    <property type="term" value="P:negative regulation of DNA-templated transcription"/>
    <property type="evidence" value="ECO:0007669"/>
    <property type="project" value="UniProtKB-UniRule"/>
</dbReference>
<dbReference type="GO" id="GO:0009432">
    <property type="term" value="P:SOS response"/>
    <property type="evidence" value="ECO:0007669"/>
    <property type="project" value="UniProtKB-UniRule"/>
</dbReference>
<dbReference type="GO" id="GO:0006260">
    <property type="term" value="P:DNA replication"/>
    <property type="evidence" value="ECO:0007669"/>
    <property type="project" value="UniProtKB-UniRule"/>
</dbReference>
<dbReference type="Gene3D" id="2.10.109.10">
    <property type="entry name" value="Umud Fragment, subunit A"/>
    <property type="match status" value="1"/>
</dbReference>
<comment type="similarity">
    <text evidence="1 12 13">Belongs to the peptidase S24 family.</text>
</comment>
<keyword evidence="10 12" id="KW-0234">DNA repair</keyword>
<evidence type="ECO:0000256" key="8">
    <source>
        <dbReference type="ARBA" id="ARBA00023125"/>
    </source>
</evidence>
<dbReference type="GO" id="GO:0006281">
    <property type="term" value="P:DNA repair"/>
    <property type="evidence" value="ECO:0007669"/>
    <property type="project" value="UniProtKB-UniRule"/>
</dbReference>
<proteinExistence type="inferred from homology"/>
<evidence type="ECO:0000256" key="11">
    <source>
        <dbReference type="ARBA" id="ARBA00023236"/>
    </source>
</evidence>
<sequence length="252" mass="28975">MFCKQLFGGCDYYIAEHMFLSRLMKQMFAFSPATPYNKDTLYRSEINMLNNEKLLNHRQRQILEYIRSCVHQNGYPPSIREICSSVGLSSTATVYSHLKSLEENGLIRRGSSKNRTIELLDEGSWRSKKVVPVPIVGQVRAGVPVLAEEVIEDVYPFPAEFIGDDDCFMLTVRGDSMRDAGILEGDWLIVRKQDLARNGEIVVAMLEDEATVKRYYLEKDRVRLQPENDAYEPIYTRNCKILGKVIGVFRLY</sequence>
<dbReference type="GO" id="GO:0004252">
    <property type="term" value="F:serine-type endopeptidase activity"/>
    <property type="evidence" value="ECO:0007669"/>
    <property type="project" value="UniProtKB-UniRule"/>
</dbReference>
<dbReference type="AlphaFoldDB" id="U7UG54"/>
<feature type="active site" description="For autocatalytic cleavage activity" evidence="12">
    <location>
        <position position="176"/>
    </location>
</feature>
<dbReference type="NCBIfam" id="TIGR00498">
    <property type="entry name" value="lexA"/>
    <property type="match status" value="1"/>
</dbReference>
<feature type="domain" description="LexA repressor DNA-binding" evidence="15">
    <location>
        <begin position="54"/>
        <end position="116"/>
    </location>
</feature>
<reference evidence="16 17" key="1">
    <citation type="submission" date="2013-09" db="EMBL/GenBank/DDBJ databases">
        <authorList>
            <person name="Durkin A.S."/>
            <person name="Haft D.R."/>
            <person name="McCorrison J."/>
            <person name="Torralba M."/>
            <person name="Gillis M."/>
            <person name="Haft D.H."/>
            <person name="Methe B."/>
            <person name="Sutton G."/>
            <person name="Nelson K.E."/>
        </authorList>
    </citation>
    <scope>NUCLEOTIDE SEQUENCE [LARGE SCALE GENOMIC DNA]</scope>
    <source>
        <strain evidence="16 17">BV3C16-1</strain>
    </source>
</reference>